<dbReference type="SMART" id="SM00437">
    <property type="entry name" value="TOP1Ac"/>
    <property type="match status" value="1"/>
</dbReference>
<dbReference type="EC" id="5.6.2.1" evidence="8"/>
<dbReference type="InterPro" id="IPR013825">
    <property type="entry name" value="Topo_IA_cen_sub2"/>
</dbReference>
<name>A0A6J0H9A7_9PASS</name>
<keyword evidence="14" id="KW-1185">Reference proteome</keyword>
<feature type="signal peptide" evidence="10">
    <location>
        <begin position="1"/>
        <end position="22"/>
    </location>
</feature>
<evidence type="ECO:0000256" key="6">
    <source>
        <dbReference type="ARBA" id="ARBA00023235"/>
    </source>
</evidence>
<dbReference type="GO" id="GO:0003917">
    <property type="term" value="F:DNA topoisomerase type I (single strand cut, ATP-independent) activity"/>
    <property type="evidence" value="ECO:0007669"/>
    <property type="project" value="UniProtKB-EC"/>
</dbReference>
<dbReference type="InterPro" id="IPR003602">
    <property type="entry name" value="Topo_IA_DNA-bd_dom"/>
</dbReference>
<accession>A0A6J0H9A7</accession>
<dbReference type="Gene3D" id="1.10.290.10">
    <property type="entry name" value="Topoisomerase I, domain 4"/>
    <property type="match status" value="1"/>
</dbReference>
<dbReference type="GO" id="GO:0006281">
    <property type="term" value="P:DNA repair"/>
    <property type="evidence" value="ECO:0007669"/>
    <property type="project" value="TreeGrafter"/>
</dbReference>
<keyword evidence="6 8" id="KW-0413">Isomerase</keyword>
<dbReference type="FunFam" id="1.10.290.10:FF:000001">
    <property type="entry name" value="DNA topoisomerase"/>
    <property type="match status" value="1"/>
</dbReference>
<dbReference type="GO" id="GO:0003677">
    <property type="term" value="F:DNA binding"/>
    <property type="evidence" value="ECO:0007669"/>
    <property type="project" value="UniProtKB-KW"/>
</dbReference>
<dbReference type="AlphaFoldDB" id="A0A6J0H9A7"/>
<dbReference type="InterPro" id="IPR023406">
    <property type="entry name" value="Topo_IA_AS"/>
</dbReference>
<dbReference type="Pfam" id="PF01131">
    <property type="entry name" value="Topoisom_bac"/>
    <property type="match status" value="1"/>
</dbReference>
<evidence type="ECO:0000256" key="8">
    <source>
        <dbReference type="RuleBase" id="RU362092"/>
    </source>
</evidence>
<reference evidence="15" key="1">
    <citation type="submission" date="2025-08" db="UniProtKB">
        <authorList>
            <consortium name="RefSeq"/>
        </authorList>
    </citation>
    <scope>IDENTIFICATION</scope>
</reference>
<proteinExistence type="inferred from homology"/>
<dbReference type="CDD" id="cd00186">
    <property type="entry name" value="TOP1Ac"/>
    <property type="match status" value="1"/>
</dbReference>
<dbReference type="GeneID" id="108497660"/>
<feature type="chain" id="PRO_5026708884" description="DNA topoisomerase" evidence="10">
    <location>
        <begin position="23"/>
        <end position="1004"/>
    </location>
</feature>
<dbReference type="InterPro" id="IPR013826">
    <property type="entry name" value="Topo_IA_cen_sub3"/>
</dbReference>
<dbReference type="PROSITE" id="PS00396">
    <property type="entry name" value="TOPO_IA_1"/>
    <property type="match status" value="1"/>
</dbReference>
<comment type="function">
    <text evidence="8">Introduces a single-strand break via transesterification at a target site in duplex DNA. Releases the supercoiling and torsional tension of DNA introduced during the DNA replication and transcription by transiently cleaving and rejoining one strand of the DNA duplex. The scissile phosphodiester is attacked by the catalytic tyrosine of the enzyme, resulting in the formation of a DNA-(5'-phosphotyrosyl)-enzyme intermediate and the expulsion of a 3'-OH DNA strand.</text>
</comment>
<dbReference type="Gene3D" id="2.70.20.10">
    <property type="entry name" value="Topoisomerase I, domain 3"/>
    <property type="match status" value="1"/>
</dbReference>
<evidence type="ECO:0000256" key="1">
    <source>
        <dbReference type="ARBA" id="ARBA00000213"/>
    </source>
</evidence>
<dbReference type="InterPro" id="IPR036300">
    <property type="entry name" value="MIR_dom_sf"/>
</dbReference>
<evidence type="ECO:0000256" key="5">
    <source>
        <dbReference type="ARBA" id="ARBA00023125"/>
    </source>
</evidence>
<evidence type="ECO:0000256" key="4">
    <source>
        <dbReference type="ARBA" id="ARBA00023029"/>
    </source>
</evidence>
<dbReference type="SMART" id="SM00472">
    <property type="entry name" value="MIR"/>
    <property type="match status" value="2"/>
</dbReference>
<dbReference type="Proteomes" id="UP000504624">
    <property type="component" value="Unplaced"/>
</dbReference>
<evidence type="ECO:0000259" key="12">
    <source>
        <dbReference type="PROSITE" id="PS50919"/>
    </source>
</evidence>
<feature type="domain" description="MIR" evidence="12">
    <location>
        <begin position="27"/>
        <end position="81"/>
    </location>
</feature>
<feature type="domain" description="Topo IA-type catalytic" evidence="13">
    <location>
        <begin position="313"/>
        <end position="735"/>
    </location>
</feature>
<dbReference type="Pfam" id="PF02815">
    <property type="entry name" value="MIR"/>
    <property type="match status" value="1"/>
</dbReference>
<dbReference type="Pfam" id="PF23546">
    <property type="entry name" value="Zn_ribbon_TOP3B"/>
    <property type="match status" value="1"/>
</dbReference>
<comment type="similarity">
    <text evidence="2 8">Belongs to the type IA topoisomerase family.</text>
</comment>
<evidence type="ECO:0000256" key="3">
    <source>
        <dbReference type="ARBA" id="ARBA00022737"/>
    </source>
</evidence>
<keyword evidence="5 8" id="KW-0238">DNA-binding</keyword>
<dbReference type="InterPro" id="IPR034144">
    <property type="entry name" value="TOPRIM_TopoIII"/>
</dbReference>
<dbReference type="InterPro" id="IPR013497">
    <property type="entry name" value="Topo_IA_cen"/>
</dbReference>
<dbReference type="Gene3D" id="3.40.50.140">
    <property type="match status" value="1"/>
</dbReference>
<evidence type="ECO:0000256" key="9">
    <source>
        <dbReference type="SAM" id="MobiDB-lite"/>
    </source>
</evidence>
<feature type="domain" description="Toprim" evidence="11">
    <location>
        <begin position="145"/>
        <end position="295"/>
    </location>
</feature>
<keyword evidence="3" id="KW-0677">Repeat</keyword>
<dbReference type="FunFam" id="1.10.460.10:FF:000032">
    <property type="entry name" value="DNA topoisomerase"/>
    <property type="match status" value="1"/>
</dbReference>
<dbReference type="GO" id="GO:0006310">
    <property type="term" value="P:DNA recombination"/>
    <property type="evidence" value="ECO:0007669"/>
    <property type="project" value="TreeGrafter"/>
</dbReference>
<comment type="function">
    <text evidence="7">Releases the supercoiling and torsional tension of DNA introduced during the DNA replication and transcription by transiently cleaving and rejoining one strand of the DNA duplex. Introduces a single-strand break via transesterification at a target site in duplex DNA. The scissile phosphodiester is attacked by the catalytic tyrosine of the enzyme, resulting in the formation of a DNA-(5'-phosphotyrosyl)-enzyme intermediate and the expulsion of a 3'-OH DNA strand. The free DNA strand than undergoes passage around the unbroken strand thus removing DNA supercoils. Finally, in the religation step, the DNA 3'-OH attacks the covalent intermediate to expel the active-site tyrosine and restore the DNA phosphodiester backbone. Possesses negatively supercoiled DNA relaxing activity.</text>
</comment>
<dbReference type="InterPro" id="IPR003601">
    <property type="entry name" value="Topo_IA_2"/>
</dbReference>
<dbReference type="InterPro" id="IPR006171">
    <property type="entry name" value="TOPRIM_dom"/>
</dbReference>
<gene>
    <name evidence="15" type="primary">TOP3B</name>
</gene>
<dbReference type="SMART" id="SM00436">
    <property type="entry name" value="TOP1Bc"/>
    <property type="match status" value="1"/>
</dbReference>
<dbReference type="SUPFAM" id="SSF56712">
    <property type="entry name" value="Prokaryotic type I DNA topoisomerase"/>
    <property type="match status" value="1"/>
</dbReference>
<keyword evidence="10" id="KW-0732">Signal</keyword>
<feature type="region of interest" description="Disordered" evidence="9">
    <location>
        <begin position="107"/>
        <end position="138"/>
    </location>
</feature>
<dbReference type="CTD" id="8940"/>
<evidence type="ECO:0000313" key="14">
    <source>
        <dbReference type="Proteomes" id="UP000504624"/>
    </source>
</evidence>
<feature type="region of interest" description="Disordered" evidence="9">
    <location>
        <begin position="960"/>
        <end position="994"/>
    </location>
</feature>
<evidence type="ECO:0000259" key="13">
    <source>
        <dbReference type="PROSITE" id="PS52039"/>
    </source>
</evidence>
<keyword evidence="4 8" id="KW-0799">Topoisomerase</keyword>
<evidence type="ECO:0000256" key="10">
    <source>
        <dbReference type="SAM" id="SignalP"/>
    </source>
</evidence>
<dbReference type="SUPFAM" id="SSF82109">
    <property type="entry name" value="MIR domain"/>
    <property type="match status" value="1"/>
</dbReference>
<evidence type="ECO:0000256" key="7">
    <source>
        <dbReference type="ARBA" id="ARBA00055073"/>
    </source>
</evidence>
<dbReference type="PROSITE" id="PS50919">
    <property type="entry name" value="MIR"/>
    <property type="match status" value="1"/>
</dbReference>
<dbReference type="PROSITE" id="PS50880">
    <property type="entry name" value="TOPRIM"/>
    <property type="match status" value="1"/>
</dbReference>
<dbReference type="PROSITE" id="PS52039">
    <property type="entry name" value="TOPO_IA_2"/>
    <property type="match status" value="1"/>
</dbReference>
<feature type="compositionally biased region" description="Basic residues" evidence="9">
    <location>
        <begin position="960"/>
        <end position="993"/>
    </location>
</feature>
<dbReference type="InterPro" id="IPR016093">
    <property type="entry name" value="MIR_motif"/>
</dbReference>
<dbReference type="GO" id="GO:0006265">
    <property type="term" value="P:DNA topological change"/>
    <property type="evidence" value="ECO:0007669"/>
    <property type="project" value="InterPro"/>
</dbReference>
<dbReference type="Gene3D" id="2.80.10.50">
    <property type="match status" value="1"/>
</dbReference>
<dbReference type="Pfam" id="PF01751">
    <property type="entry name" value="Toprim"/>
    <property type="match status" value="1"/>
</dbReference>
<dbReference type="InterPro" id="IPR023405">
    <property type="entry name" value="Topo_IA_core_domain"/>
</dbReference>
<evidence type="ECO:0000259" key="11">
    <source>
        <dbReference type="PROSITE" id="PS50880"/>
    </source>
</evidence>
<dbReference type="SMART" id="SM00493">
    <property type="entry name" value="TOPRIM"/>
    <property type="match status" value="1"/>
</dbReference>
<dbReference type="OrthoDB" id="430051at2759"/>
<dbReference type="PANTHER" id="PTHR11390">
    <property type="entry name" value="PROKARYOTIC DNA TOPOISOMERASE"/>
    <property type="match status" value="1"/>
</dbReference>
<protein>
    <recommendedName>
        <fullName evidence="8">DNA topoisomerase</fullName>
        <ecNumber evidence="8">5.6.2.1</ecNumber>
    </recommendedName>
</protein>
<dbReference type="CDD" id="cd03362">
    <property type="entry name" value="TOPRIM_TopoIA_TopoIII"/>
    <property type="match status" value="1"/>
</dbReference>
<comment type="catalytic activity">
    <reaction evidence="1 8">
        <text>ATP-independent breakage of single-stranded DNA, followed by passage and rejoining.</text>
        <dbReference type="EC" id="5.6.2.1"/>
    </reaction>
</comment>
<dbReference type="PANTHER" id="PTHR11390:SF20">
    <property type="entry name" value="DNA TOPOISOMERASE 3-BETA-1"/>
    <property type="match status" value="1"/>
</dbReference>
<evidence type="ECO:0000313" key="15">
    <source>
        <dbReference type="RefSeq" id="XP_017670977.1"/>
    </source>
</evidence>
<dbReference type="GO" id="GO:0005634">
    <property type="term" value="C:nucleus"/>
    <property type="evidence" value="ECO:0007669"/>
    <property type="project" value="TreeGrafter"/>
</dbReference>
<organism evidence="14 15">
    <name type="scientific">Lepidothrix coronata</name>
    <name type="common">blue-crowned manakin</name>
    <dbReference type="NCBI Taxonomy" id="321398"/>
    <lineage>
        <taxon>Eukaryota</taxon>
        <taxon>Metazoa</taxon>
        <taxon>Chordata</taxon>
        <taxon>Craniata</taxon>
        <taxon>Vertebrata</taxon>
        <taxon>Euteleostomi</taxon>
        <taxon>Archelosauria</taxon>
        <taxon>Archosauria</taxon>
        <taxon>Dinosauria</taxon>
        <taxon>Saurischia</taxon>
        <taxon>Theropoda</taxon>
        <taxon>Coelurosauria</taxon>
        <taxon>Aves</taxon>
        <taxon>Neognathae</taxon>
        <taxon>Neoaves</taxon>
        <taxon>Telluraves</taxon>
        <taxon>Australaves</taxon>
        <taxon>Passeriformes</taxon>
        <taxon>Pipridae</taxon>
        <taxon>Lepidothrix</taxon>
    </lineage>
</organism>
<evidence type="ECO:0000256" key="2">
    <source>
        <dbReference type="ARBA" id="ARBA00009446"/>
    </source>
</evidence>
<dbReference type="Gene3D" id="1.10.460.10">
    <property type="entry name" value="Topoisomerase I, domain 2"/>
    <property type="match status" value="1"/>
</dbReference>
<dbReference type="PRINTS" id="PR00417">
    <property type="entry name" value="PRTPISMRASEI"/>
</dbReference>
<dbReference type="InterPro" id="IPR013824">
    <property type="entry name" value="Topo_IA_cen_sub1"/>
</dbReference>
<dbReference type="InterPro" id="IPR000380">
    <property type="entry name" value="Topo_IA"/>
</dbReference>
<dbReference type="RefSeq" id="XP_017670977.1">
    <property type="nucleotide sequence ID" value="XM_017815488.1"/>
</dbReference>
<dbReference type="InterPro" id="IPR056452">
    <property type="entry name" value="Zn_ribbon_TOP3B"/>
</dbReference>
<sequence>MRGGRHLFPLMLLALLRGLCHGREPSPGAVTCGSVLKLVNTRHSVRLHSHEVKYGSGSGQQSVTGVEASDDANSYWRIRGKSDGSCQRGTPVKCGQAIRLTHVNTGKNLHTHHFPSPLSNNQARELPRPRVPGPAPRVTQPKMKTVLMVAEKPSLAQSIAKILSRGNMSSRKGLNGACSVHEYTGSFIGQSAHFKMTSVCGHVMTLDFIGKYNSWDKVDPAELFSKAPTEKKEANPKLTMVKFLQVEGRGCDCIVLWLDCDKEGENICFEVLDAVLPVMNKPRGTERSIYRAKFSSITDTDICNAMNRLGEPNRNEALSVDARQELDLRIGCAFTRFQTKYFQGKYGNLDSSLISFGPCQTPTLGFCVERHDKIQSFKPETYWVLQAKVNPEKESSLTLDWDRVRVFDREVAQMFLNITKMSKEARVESVSKKEKVKQRPLALNTVEMLRVASAALGMGPQHAMQIAERLYTQGYISYPRTETTHYPENFDLKGCLRQQANNPYWAETVNALLSEGINHPRKGHDAGDHPPITPMRAATEAELGGDGWRLYEYITRHFIATVSADCKYLQTTIAFSIGPERFTCVGKVVTSPGFTEIMPWHSIPLEESLPRCEKGDLFPIGEIKLLEKQTSPPDYLTEAELITLMEKHGIGTDASIPVHINNICQRNYVTVESGRRLKPTNLGIVLVHGYYKIDAELVLPTIRSAVEKQLNLIALGKANYHQVLEHTLDIFKRKFHYFVDSIAGMDELMEVSFSPLAATGKPLSRCGKCHRFMKYIQAKPSRLHCSHCDDTYSLPQNGTIKLYKELRCPLDDFELVLWSSGSRGKSYPLCPYCYNHPPFRDMKKGMGCNECTHPTCQHSLSMLGIGQCVECENGVLVLDSTSGPKWKMACNKCNVVVHFFENAHKVRVSPETCDLCEAGLVDVDFNKAKSPLPGDETQHSGCVFCDPVFQDLVELKHAAMRHPMHRGGQGKRQGRGRGKSRRPGGRVNPKKPKDKMAALAAYFV</sequence>
<dbReference type="FunFam" id="3.40.50.140:FF:000002">
    <property type="entry name" value="DNA topoisomerase"/>
    <property type="match status" value="1"/>
</dbReference>